<dbReference type="Gene3D" id="3.40.50.720">
    <property type="entry name" value="NAD(P)-binding Rossmann-like Domain"/>
    <property type="match status" value="1"/>
</dbReference>
<dbReference type="AlphaFoldDB" id="A0A1Q5UH69"/>
<dbReference type="InterPro" id="IPR013154">
    <property type="entry name" value="ADH-like_N"/>
</dbReference>
<dbReference type="Gene3D" id="3.90.180.10">
    <property type="entry name" value="Medium-chain alcohol dehydrogenases, catalytic domain"/>
    <property type="match status" value="1"/>
</dbReference>
<evidence type="ECO:0000259" key="3">
    <source>
        <dbReference type="SMART" id="SM00829"/>
    </source>
</evidence>
<dbReference type="Pfam" id="PF08240">
    <property type="entry name" value="ADH_N"/>
    <property type="match status" value="1"/>
</dbReference>
<name>A0A1Q5UH69_9EURO</name>
<dbReference type="EMBL" id="MNBE01000273">
    <property type="protein sequence ID" value="OKP11826.1"/>
    <property type="molecule type" value="Genomic_DNA"/>
</dbReference>
<keyword evidence="5" id="KW-1185">Reference proteome</keyword>
<proteinExistence type="predicted"/>
<reference evidence="4 5" key="1">
    <citation type="submission" date="2016-10" db="EMBL/GenBank/DDBJ databases">
        <title>Genome sequence of the ascomycete fungus Penicillium subrubescens.</title>
        <authorList>
            <person name="De Vries R.P."/>
            <person name="Peng M."/>
            <person name="Dilokpimol A."/>
            <person name="Hilden K."/>
            <person name="Makela M.R."/>
            <person name="Grigoriev I."/>
            <person name="Riley R."/>
            <person name="Granchi Z."/>
        </authorList>
    </citation>
    <scope>NUCLEOTIDE SEQUENCE [LARGE SCALE GENOMIC DNA]</scope>
    <source>
        <strain evidence="4 5">CBS 132785</strain>
    </source>
</reference>
<feature type="domain" description="Enoyl reductase (ER)" evidence="3">
    <location>
        <begin position="10"/>
        <end position="323"/>
    </location>
</feature>
<protein>
    <submittedName>
        <fullName evidence="4">Quinone oxidoreductase</fullName>
    </submittedName>
</protein>
<dbReference type="Pfam" id="PF13602">
    <property type="entry name" value="ADH_zinc_N_2"/>
    <property type="match status" value="1"/>
</dbReference>
<dbReference type="OrthoDB" id="203908at2759"/>
<dbReference type="InterPro" id="IPR011032">
    <property type="entry name" value="GroES-like_sf"/>
</dbReference>
<dbReference type="InterPro" id="IPR036291">
    <property type="entry name" value="NAD(P)-bd_dom_sf"/>
</dbReference>
<dbReference type="InterPro" id="IPR020843">
    <property type="entry name" value="ER"/>
</dbReference>
<evidence type="ECO:0000313" key="4">
    <source>
        <dbReference type="EMBL" id="OKP11826.1"/>
    </source>
</evidence>
<dbReference type="SUPFAM" id="SSF51735">
    <property type="entry name" value="NAD(P)-binding Rossmann-fold domains"/>
    <property type="match status" value="1"/>
</dbReference>
<dbReference type="SUPFAM" id="SSF50129">
    <property type="entry name" value="GroES-like"/>
    <property type="match status" value="1"/>
</dbReference>
<evidence type="ECO:0000256" key="2">
    <source>
        <dbReference type="ARBA" id="ARBA00023002"/>
    </source>
</evidence>
<sequence length="326" mass="34861">MKAIVIEKFGGPESLVIKEVPQPEPAPGYVVIRVKAFGVNHAEMHMRKGEWAEWVPISGIECVGTVSACPGGEFAEGTPVATVMGGLGRTVSGSYAQFTKARVSNVVPLGPAASKLPWDQLGAIPESYATAWTCLFRNLELSEGQKLLIRGGTSAFGRAAINLAVHAGVHVIATTRNVEDRAAGLIALGVEKVVKEEHNLSEQLPEKFDAILELVGNSTILDSLKMVRRGGRVCLAGFLGGLAPIPDFNPLLQMASGVHFSFFGSFAFGAPEFPLSDVPLQDVVEMAASGELNVKPWKVFKFEDIGEAHRLMENNEAQGKMVVLVD</sequence>
<comment type="caution">
    <text evidence="4">The sequence shown here is derived from an EMBL/GenBank/DDBJ whole genome shotgun (WGS) entry which is preliminary data.</text>
</comment>
<evidence type="ECO:0000256" key="1">
    <source>
        <dbReference type="ARBA" id="ARBA00022857"/>
    </source>
</evidence>
<dbReference type="GO" id="GO:0070402">
    <property type="term" value="F:NADPH binding"/>
    <property type="evidence" value="ECO:0007669"/>
    <property type="project" value="TreeGrafter"/>
</dbReference>
<accession>A0A1Q5UH69</accession>
<dbReference type="PANTHER" id="PTHR48106:SF18">
    <property type="entry name" value="QUINONE OXIDOREDUCTASE PIG3"/>
    <property type="match status" value="1"/>
</dbReference>
<organism evidence="4 5">
    <name type="scientific">Penicillium subrubescens</name>
    <dbReference type="NCBI Taxonomy" id="1316194"/>
    <lineage>
        <taxon>Eukaryota</taxon>
        <taxon>Fungi</taxon>
        <taxon>Dikarya</taxon>
        <taxon>Ascomycota</taxon>
        <taxon>Pezizomycotina</taxon>
        <taxon>Eurotiomycetes</taxon>
        <taxon>Eurotiomycetidae</taxon>
        <taxon>Eurotiales</taxon>
        <taxon>Aspergillaceae</taxon>
        <taxon>Penicillium</taxon>
    </lineage>
</organism>
<gene>
    <name evidence="4" type="ORF">PENSUB_2692</name>
</gene>
<dbReference type="GO" id="GO:0016651">
    <property type="term" value="F:oxidoreductase activity, acting on NAD(P)H"/>
    <property type="evidence" value="ECO:0007669"/>
    <property type="project" value="TreeGrafter"/>
</dbReference>
<evidence type="ECO:0000313" key="5">
    <source>
        <dbReference type="Proteomes" id="UP000186955"/>
    </source>
</evidence>
<dbReference type="SMART" id="SM00829">
    <property type="entry name" value="PKS_ER"/>
    <property type="match status" value="1"/>
</dbReference>
<dbReference type="PANTHER" id="PTHR48106">
    <property type="entry name" value="QUINONE OXIDOREDUCTASE PIG3-RELATED"/>
    <property type="match status" value="1"/>
</dbReference>
<keyword evidence="2" id="KW-0560">Oxidoreductase</keyword>
<dbReference type="STRING" id="1316194.A0A1Q5UH69"/>
<dbReference type="Proteomes" id="UP000186955">
    <property type="component" value="Unassembled WGS sequence"/>
</dbReference>
<keyword evidence="1" id="KW-0521">NADP</keyword>